<organism evidence="7 8">
    <name type="scientific">Plantactinospora endophytica</name>
    <dbReference type="NCBI Taxonomy" id="673535"/>
    <lineage>
        <taxon>Bacteria</taxon>
        <taxon>Bacillati</taxon>
        <taxon>Actinomycetota</taxon>
        <taxon>Actinomycetes</taxon>
        <taxon>Micromonosporales</taxon>
        <taxon>Micromonosporaceae</taxon>
        <taxon>Plantactinospora</taxon>
    </lineage>
</organism>
<dbReference type="InterPro" id="IPR016170">
    <property type="entry name" value="Cytok_DH_C_sf"/>
</dbReference>
<keyword evidence="3" id="KW-0285">Flavoprotein</keyword>
<dbReference type="InterPro" id="IPR016166">
    <property type="entry name" value="FAD-bd_PCMH"/>
</dbReference>
<dbReference type="InterPro" id="IPR016169">
    <property type="entry name" value="FAD-bd_PCMH_sub2"/>
</dbReference>
<evidence type="ECO:0000256" key="4">
    <source>
        <dbReference type="ARBA" id="ARBA00022827"/>
    </source>
</evidence>
<name>A0ABQ4E9D9_9ACTN</name>
<feature type="domain" description="FAD-binding PCMH-type" evidence="6">
    <location>
        <begin position="75"/>
        <end position="245"/>
    </location>
</feature>
<dbReference type="PANTHER" id="PTHR13878">
    <property type="entry name" value="GULONOLACTONE OXIDASE"/>
    <property type="match status" value="1"/>
</dbReference>
<dbReference type="PROSITE" id="PS51387">
    <property type="entry name" value="FAD_PCMH"/>
    <property type="match status" value="1"/>
</dbReference>
<dbReference type="InterPro" id="IPR006094">
    <property type="entry name" value="Oxid_FAD_bind_N"/>
</dbReference>
<keyword evidence="4" id="KW-0274">FAD</keyword>
<keyword evidence="5" id="KW-0560">Oxidoreductase</keyword>
<sequence length="484" mass="53044">MSTRSTPGALSRRGALKALVGGGLVVGFSAAAGGWVTAAQAATLPDFALLPPLDGTLHLDEATRTEYGQDFGQIVFEQPLAVLKPGSARDICRVIRFARQNRIRVVGRGKSHTTYGQAQTPAGVLIDMSTLATIHSIAPDRVTVDAGIRWHDLLKATLEQGLMPPVLTDYIGQTVGGTLSVGGVGAMTYRNGAQVDHVLQLTVITGTGQQVQCSPRQNRDLFEAVLAGQGQVAMITQAVLRLVPAPGAVRHYNLFFPDLATMMGDVDRLMTDERFDQIEAWARPQPDGTWGYQLEAVAFHTPAGPPDDAALLAGLRHLPAATRITDRTFWEWSSRVALNLPKQPHPWIDLIVPGSAITSFVGDALATIESFAPDDRYMILLVPAKTANFTRPLFRTPREERAFIFDIMRFSPYDPNVLEQILDYNRELYDKNRALGGFHYPISALRLTADDWQRHYGPYWRTLLAAKRRYDPDNVLAGGPDVLG</sequence>
<dbReference type="PANTHER" id="PTHR13878:SF53">
    <property type="entry name" value="CYTOKININ DEHYDROGENASE 6"/>
    <property type="match status" value="1"/>
</dbReference>
<dbReference type="InterPro" id="IPR006311">
    <property type="entry name" value="TAT_signal"/>
</dbReference>
<dbReference type="SUPFAM" id="SSF55103">
    <property type="entry name" value="FAD-linked oxidases, C-terminal domain"/>
    <property type="match status" value="1"/>
</dbReference>
<comment type="cofactor">
    <cofactor evidence="1">
        <name>FAD</name>
        <dbReference type="ChEBI" id="CHEBI:57692"/>
    </cofactor>
</comment>
<dbReference type="Pfam" id="PF01565">
    <property type="entry name" value="FAD_binding_4"/>
    <property type="match status" value="1"/>
</dbReference>
<dbReference type="RefSeq" id="WP_203869740.1">
    <property type="nucleotide sequence ID" value="NZ_BONW01000037.1"/>
</dbReference>
<comment type="caution">
    <text evidence="7">The sequence shown here is derived from an EMBL/GenBank/DDBJ whole genome shotgun (WGS) entry which is preliminary data.</text>
</comment>
<evidence type="ECO:0000259" key="6">
    <source>
        <dbReference type="PROSITE" id="PS51387"/>
    </source>
</evidence>
<evidence type="ECO:0000256" key="1">
    <source>
        <dbReference type="ARBA" id="ARBA00001974"/>
    </source>
</evidence>
<evidence type="ECO:0000256" key="2">
    <source>
        <dbReference type="ARBA" id="ARBA00005466"/>
    </source>
</evidence>
<dbReference type="Gene3D" id="3.30.465.10">
    <property type="match status" value="1"/>
</dbReference>
<evidence type="ECO:0000256" key="5">
    <source>
        <dbReference type="ARBA" id="ARBA00023002"/>
    </source>
</evidence>
<evidence type="ECO:0000313" key="8">
    <source>
        <dbReference type="Proteomes" id="UP000646749"/>
    </source>
</evidence>
<dbReference type="InterPro" id="IPR036318">
    <property type="entry name" value="FAD-bd_PCMH-like_sf"/>
</dbReference>
<dbReference type="EMBL" id="BONW01000037">
    <property type="protein sequence ID" value="GIG91347.1"/>
    <property type="molecule type" value="Genomic_DNA"/>
</dbReference>
<reference evidence="7 8" key="1">
    <citation type="submission" date="2021-01" db="EMBL/GenBank/DDBJ databases">
        <title>Whole genome shotgun sequence of Plantactinospora endophytica NBRC 110450.</title>
        <authorList>
            <person name="Komaki H."/>
            <person name="Tamura T."/>
        </authorList>
    </citation>
    <scope>NUCLEOTIDE SEQUENCE [LARGE SCALE GENOMIC DNA]</scope>
    <source>
        <strain evidence="7 8">NBRC 110450</strain>
    </source>
</reference>
<accession>A0ABQ4E9D9</accession>
<evidence type="ECO:0000313" key="7">
    <source>
        <dbReference type="EMBL" id="GIG91347.1"/>
    </source>
</evidence>
<dbReference type="InterPro" id="IPR015345">
    <property type="entry name" value="Cytokinin_DH_FAD/cytokin-bd"/>
</dbReference>
<dbReference type="Gene3D" id="3.30.43.10">
    <property type="entry name" value="Uridine Diphospho-n-acetylenolpyruvylglucosamine Reductase, domain 2"/>
    <property type="match status" value="2"/>
</dbReference>
<dbReference type="PROSITE" id="PS51318">
    <property type="entry name" value="TAT"/>
    <property type="match status" value="1"/>
</dbReference>
<gene>
    <name evidence="7" type="ORF">Pen02_62830</name>
</gene>
<dbReference type="InterPro" id="IPR016167">
    <property type="entry name" value="FAD-bd_PCMH_sub1"/>
</dbReference>
<proteinExistence type="inferred from homology"/>
<dbReference type="SUPFAM" id="SSF56176">
    <property type="entry name" value="FAD-binding/transporter-associated domain-like"/>
    <property type="match status" value="1"/>
</dbReference>
<evidence type="ECO:0000256" key="3">
    <source>
        <dbReference type="ARBA" id="ARBA00022630"/>
    </source>
</evidence>
<dbReference type="Pfam" id="PF09265">
    <property type="entry name" value="Cytokin-bind"/>
    <property type="match status" value="1"/>
</dbReference>
<dbReference type="InterPro" id="IPR016164">
    <property type="entry name" value="FAD-linked_Oxase-like_C"/>
</dbReference>
<dbReference type="Gene3D" id="3.40.462.10">
    <property type="entry name" value="FAD-linked oxidases, C-terminal domain"/>
    <property type="match status" value="1"/>
</dbReference>
<protein>
    <recommendedName>
        <fullName evidence="6">FAD-binding PCMH-type domain-containing protein</fullName>
    </recommendedName>
</protein>
<dbReference type="Proteomes" id="UP000646749">
    <property type="component" value="Unassembled WGS sequence"/>
</dbReference>
<keyword evidence="8" id="KW-1185">Reference proteome</keyword>
<comment type="similarity">
    <text evidence="2">Belongs to the oxygen-dependent FAD-linked oxidoreductase family.</text>
</comment>
<dbReference type="InterPro" id="IPR050432">
    <property type="entry name" value="FAD-linked_Oxidoreductases_BP"/>
</dbReference>